<dbReference type="Pfam" id="PF01842">
    <property type="entry name" value="ACT"/>
    <property type="match status" value="1"/>
</dbReference>
<dbReference type="InterPro" id="IPR036291">
    <property type="entry name" value="NAD(P)-bd_dom_sf"/>
</dbReference>
<comment type="cofactor">
    <cofactor evidence="1">
        <name>a metal cation</name>
        <dbReference type="ChEBI" id="CHEBI:25213"/>
    </cofactor>
</comment>
<dbReference type="InterPro" id="IPR019811">
    <property type="entry name" value="HDH_CS"/>
</dbReference>
<dbReference type="Pfam" id="PF00742">
    <property type="entry name" value="Homoserine_dh"/>
    <property type="match status" value="1"/>
</dbReference>
<keyword evidence="11 16" id="KW-0560">Oxidoreductase</keyword>
<keyword evidence="10 15" id="KW-0521">NADP</keyword>
<evidence type="ECO:0000256" key="11">
    <source>
        <dbReference type="ARBA" id="ARBA00023002"/>
    </source>
</evidence>
<evidence type="ECO:0000313" key="19">
    <source>
        <dbReference type="EMBL" id="SFM49490.1"/>
    </source>
</evidence>
<dbReference type="SUPFAM" id="SSF55347">
    <property type="entry name" value="Glyceraldehyde-3-phosphate dehydrogenase-like, C-terminal domain"/>
    <property type="match status" value="1"/>
</dbReference>
<dbReference type="SUPFAM" id="SSF51735">
    <property type="entry name" value="NAD(P)-binding Rossmann-fold domains"/>
    <property type="match status" value="1"/>
</dbReference>
<dbReference type="PIRSF" id="PIRSF000098">
    <property type="entry name" value="Homoser_dehydrog"/>
    <property type="match status" value="1"/>
</dbReference>
<dbReference type="PANTHER" id="PTHR43331:SF1">
    <property type="entry name" value="HOMOSERINE DEHYDROGENASE"/>
    <property type="match status" value="1"/>
</dbReference>
<evidence type="ECO:0000256" key="6">
    <source>
        <dbReference type="ARBA" id="ARBA00013376"/>
    </source>
</evidence>
<comment type="pathway">
    <text evidence="2 16">Amino-acid biosynthesis; L-threonine biosynthesis; L-threonine from L-aspartate: step 3/5.</text>
</comment>
<dbReference type="CDD" id="cd04881">
    <property type="entry name" value="ACT_HSDH-Hom"/>
    <property type="match status" value="1"/>
</dbReference>
<feature type="binding site" evidence="15">
    <location>
        <position position="190"/>
    </location>
    <ligand>
        <name>L-homoserine</name>
        <dbReference type="ChEBI" id="CHEBI:57476"/>
    </ligand>
</feature>
<evidence type="ECO:0000256" key="10">
    <source>
        <dbReference type="ARBA" id="ARBA00022857"/>
    </source>
</evidence>
<evidence type="ECO:0000256" key="14">
    <source>
        <dbReference type="PIRSR" id="PIRSR000098-1"/>
    </source>
</evidence>
<dbReference type="InterPro" id="IPR005106">
    <property type="entry name" value="Asp/hSer_DH_NAD-bd"/>
</dbReference>
<dbReference type="STRING" id="39841.SAMN05660836_00520"/>
<dbReference type="NCBIfam" id="NF004976">
    <property type="entry name" value="PRK06349.1"/>
    <property type="match status" value="1"/>
</dbReference>
<comment type="catalytic activity">
    <reaction evidence="16">
        <text>L-homoserine + NADP(+) = L-aspartate 4-semialdehyde + NADPH + H(+)</text>
        <dbReference type="Rhea" id="RHEA:15761"/>
        <dbReference type="ChEBI" id="CHEBI:15378"/>
        <dbReference type="ChEBI" id="CHEBI:57476"/>
        <dbReference type="ChEBI" id="CHEBI:57783"/>
        <dbReference type="ChEBI" id="CHEBI:58349"/>
        <dbReference type="ChEBI" id="CHEBI:537519"/>
        <dbReference type="EC" id="1.1.1.3"/>
    </reaction>
</comment>
<dbReference type="EC" id="1.1.1.3" evidence="5 16"/>
<dbReference type="GO" id="GO:0009088">
    <property type="term" value="P:threonine biosynthetic process"/>
    <property type="evidence" value="ECO:0007669"/>
    <property type="project" value="UniProtKB-UniPathway"/>
</dbReference>
<sequence>MEQLNVGILGWGTVGCGVIEILQSHREEIKKRLGRELVLKKVADIDLERPRPVSLPREILTRDAKAVIEDPDIDIVVELIGGIEPARSFIMKALERGKHVVTANKALLAHHGNELFDFARKHQRIIAYEASVAGGIPFIKSLREGLAANNIDTVFGILNGTANFILTRMRESGLTFQEALKEAQSRGYAEADPRLDIEGIDTAHKLAITAAIAFNMSIVFDSIYVEGISGIDPLDIQFGEEFGYVLKLLAIARLGEGGVELRVHPTFIPSGHVLAGVRGAYNAVHVHGDAVGHVMLYGLGAGMMPTGSAVVADLMDLARDIAQGIHCRLPALGSYELNPIPVKPMDEVVTCYYFRFSAVDQPGVLSKISGILGRNNISISAVIQKGRHIGGAVPIVMVTHEAVESSVRRAIEEIDRLDVVRAKTQLIRIENLPVNYSEV</sequence>
<dbReference type="GO" id="GO:0004412">
    <property type="term" value="F:homoserine dehydrogenase activity"/>
    <property type="evidence" value="ECO:0007669"/>
    <property type="project" value="UniProtKB-EC"/>
</dbReference>
<evidence type="ECO:0000256" key="2">
    <source>
        <dbReference type="ARBA" id="ARBA00005056"/>
    </source>
</evidence>
<feature type="binding site" evidence="15">
    <location>
        <begin position="9"/>
        <end position="16"/>
    </location>
    <ligand>
        <name>NADP(+)</name>
        <dbReference type="ChEBI" id="CHEBI:58349"/>
    </ligand>
</feature>
<proteinExistence type="inferred from homology"/>
<feature type="domain" description="ACT" evidence="18">
    <location>
        <begin position="353"/>
        <end position="428"/>
    </location>
</feature>
<dbReference type="FunFam" id="3.30.70.260:FF:000030">
    <property type="entry name" value="Homoserine dehydrogenase"/>
    <property type="match status" value="1"/>
</dbReference>
<evidence type="ECO:0000256" key="7">
    <source>
        <dbReference type="ARBA" id="ARBA00022605"/>
    </source>
</evidence>
<dbReference type="InterPro" id="IPR001342">
    <property type="entry name" value="HDH_cat"/>
</dbReference>
<reference evidence="19 20" key="1">
    <citation type="submission" date="2016-10" db="EMBL/GenBank/DDBJ databases">
        <authorList>
            <person name="de Groot N.N."/>
        </authorList>
    </citation>
    <scope>NUCLEOTIDE SEQUENCE [LARGE SCALE GENOMIC DNA]</scope>
    <source>
        <strain evidence="19 20">DSM 9990</strain>
    </source>
</reference>
<dbReference type="UniPathway" id="UPA00050">
    <property type="reaction ID" value="UER00063"/>
</dbReference>
<comment type="pathway">
    <text evidence="3 16">Amino-acid biosynthesis; L-methionine biosynthesis via de novo pathway; L-homoserine from L-aspartate: step 3/3.</text>
</comment>
<dbReference type="GO" id="GO:0046872">
    <property type="term" value="F:metal ion binding"/>
    <property type="evidence" value="ECO:0007669"/>
    <property type="project" value="UniProtKB-KW"/>
</dbReference>
<evidence type="ECO:0000256" key="9">
    <source>
        <dbReference type="ARBA" id="ARBA00022723"/>
    </source>
</evidence>
<gene>
    <name evidence="19" type="ORF">SAMN05660836_00520</name>
</gene>
<keyword evidence="9" id="KW-0479">Metal-binding</keyword>
<keyword evidence="20" id="KW-1185">Reference proteome</keyword>
<dbReference type="GO" id="GO:0050661">
    <property type="term" value="F:NADP binding"/>
    <property type="evidence" value="ECO:0007669"/>
    <property type="project" value="InterPro"/>
</dbReference>
<keyword evidence="13 16" id="KW-0486">Methionine biosynthesis</keyword>
<dbReference type="GO" id="GO:0009086">
    <property type="term" value="P:methionine biosynthetic process"/>
    <property type="evidence" value="ECO:0007669"/>
    <property type="project" value="UniProtKB-KW"/>
</dbReference>
<evidence type="ECO:0000256" key="3">
    <source>
        <dbReference type="ARBA" id="ARBA00005062"/>
    </source>
</evidence>
<evidence type="ECO:0000256" key="12">
    <source>
        <dbReference type="ARBA" id="ARBA00023027"/>
    </source>
</evidence>
<evidence type="ECO:0000256" key="1">
    <source>
        <dbReference type="ARBA" id="ARBA00001920"/>
    </source>
</evidence>
<dbReference type="PANTHER" id="PTHR43331">
    <property type="entry name" value="HOMOSERINE DEHYDROGENASE"/>
    <property type="match status" value="1"/>
</dbReference>
<comment type="similarity">
    <text evidence="4 17">Belongs to the homoserine dehydrogenase family.</text>
</comment>
<protein>
    <recommendedName>
        <fullName evidence="6 16">Homoserine dehydrogenase</fullName>
        <ecNumber evidence="5 16">1.1.1.3</ecNumber>
    </recommendedName>
</protein>
<dbReference type="Gene3D" id="3.40.50.720">
    <property type="entry name" value="NAD(P)-binding Rossmann-like Domain"/>
    <property type="match status" value="1"/>
</dbReference>
<keyword evidence="8 16" id="KW-0791">Threonine biosynthesis</keyword>
<evidence type="ECO:0000256" key="4">
    <source>
        <dbReference type="ARBA" id="ARBA00006753"/>
    </source>
</evidence>
<dbReference type="AlphaFoldDB" id="A0A1I4RBZ4"/>
<evidence type="ECO:0000256" key="17">
    <source>
        <dbReference type="RuleBase" id="RU004171"/>
    </source>
</evidence>
<dbReference type="PROSITE" id="PS01042">
    <property type="entry name" value="HOMOSER_DHGENASE"/>
    <property type="match status" value="1"/>
</dbReference>
<dbReference type="Proteomes" id="UP000199611">
    <property type="component" value="Unassembled WGS sequence"/>
</dbReference>
<evidence type="ECO:0000313" key="20">
    <source>
        <dbReference type="Proteomes" id="UP000199611"/>
    </source>
</evidence>
<keyword evidence="12" id="KW-0520">NAD</keyword>
<evidence type="ECO:0000256" key="13">
    <source>
        <dbReference type="ARBA" id="ARBA00023167"/>
    </source>
</evidence>
<dbReference type="Gene3D" id="3.30.70.260">
    <property type="match status" value="1"/>
</dbReference>
<dbReference type="InterPro" id="IPR002912">
    <property type="entry name" value="ACT_dom"/>
</dbReference>
<organism evidence="19 20">
    <name type="scientific">Thermodesulforhabdus norvegica</name>
    <dbReference type="NCBI Taxonomy" id="39841"/>
    <lineage>
        <taxon>Bacteria</taxon>
        <taxon>Pseudomonadati</taxon>
        <taxon>Thermodesulfobacteriota</taxon>
        <taxon>Syntrophobacteria</taxon>
        <taxon>Syntrophobacterales</taxon>
        <taxon>Thermodesulforhabdaceae</taxon>
        <taxon>Thermodesulforhabdus</taxon>
    </lineage>
</organism>
<evidence type="ECO:0000256" key="16">
    <source>
        <dbReference type="RuleBase" id="RU000579"/>
    </source>
</evidence>
<evidence type="ECO:0000256" key="15">
    <source>
        <dbReference type="PIRSR" id="PIRSR000098-2"/>
    </source>
</evidence>
<dbReference type="SUPFAM" id="SSF55021">
    <property type="entry name" value="ACT-like"/>
    <property type="match status" value="1"/>
</dbReference>
<feature type="active site" description="Proton donor" evidence="14">
    <location>
        <position position="205"/>
    </location>
</feature>
<dbReference type="EMBL" id="FOUU01000001">
    <property type="protein sequence ID" value="SFM49490.1"/>
    <property type="molecule type" value="Genomic_DNA"/>
</dbReference>
<dbReference type="FunFam" id="3.30.360.10:FF:000005">
    <property type="entry name" value="Homoserine dehydrogenase"/>
    <property type="match status" value="1"/>
</dbReference>
<dbReference type="InterPro" id="IPR016204">
    <property type="entry name" value="HDH"/>
</dbReference>
<dbReference type="UniPathway" id="UPA00051">
    <property type="reaction ID" value="UER00465"/>
</dbReference>
<feature type="binding site" evidence="15">
    <location>
        <position position="105"/>
    </location>
    <ligand>
        <name>NADPH</name>
        <dbReference type="ChEBI" id="CHEBI:57783"/>
    </ligand>
</feature>
<evidence type="ECO:0000256" key="5">
    <source>
        <dbReference type="ARBA" id="ARBA00013213"/>
    </source>
</evidence>
<evidence type="ECO:0000256" key="8">
    <source>
        <dbReference type="ARBA" id="ARBA00022697"/>
    </source>
</evidence>
<evidence type="ECO:0000259" key="18">
    <source>
        <dbReference type="PROSITE" id="PS51671"/>
    </source>
</evidence>
<dbReference type="InterPro" id="IPR045865">
    <property type="entry name" value="ACT-like_dom_sf"/>
</dbReference>
<accession>A0A1I4RBZ4</accession>
<dbReference type="OrthoDB" id="9808167at2"/>
<dbReference type="Gene3D" id="3.30.360.10">
    <property type="entry name" value="Dihydrodipicolinate Reductase, domain 2"/>
    <property type="match status" value="1"/>
</dbReference>
<keyword evidence="7 16" id="KW-0028">Amino-acid biosynthesis</keyword>
<dbReference type="PROSITE" id="PS51671">
    <property type="entry name" value="ACT"/>
    <property type="match status" value="1"/>
</dbReference>
<name>A0A1I4RBZ4_9BACT</name>
<dbReference type="RefSeq" id="WP_093393243.1">
    <property type="nucleotide sequence ID" value="NZ_FOUU01000001.1"/>
</dbReference>
<dbReference type="Pfam" id="PF03447">
    <property type="entry name" value="NAD_binding_3"/>
    <property type="match status" value="1"/>
</dbReference>
<dbReference type="FunFam" id="3.40.50.720:FF:000062">
    <property type="entry name" value="Homoserine dehydrogenase"/>
    <property type="match status" value="1"/>
</dbReference>